<dbReference type="RefSeq" id="XP_052109374.1">
    <property type="nucleotide sequence ID" value="XM_052253414.1"/>
</dbReference>
<evidence type="ECO:0000256" key="1">
    <source>
        <dbReference type="ARBA" id="ARBA00007606"/>
    </source>
</evidence>
<organism evidence="4 5">
    <name type="scientific">Arachis duranensis</name>
    <name type="common">Wild peanut</name>
    <dbReference type="NCBI Taxonomy" id="130453"/>
    <lineage>
        <taxon>Eukaryota</taxon>
        <taxon>Viridiplantae</taxon>
        <taxon>Streptophyta</taxon>
        <taxon>Embryophyta</taxon>
        <taxon>Tracheophyta</taxon>
        <taxon>Spermatophyta</taxon>
        <taxon>Magnoliopsida</taxon>
        <taxon>eudicotyledons</taxon>
        <taxon>Gunneridae</taxon>
        <taxon>Pentapetalae</taxon>
        <taxon>rosids</taxon>
        <taxon>fabids</taxon>
        <taxon>Fabales</taxon>
        <taxon>Fabaceae</taxon>
        <taxon>Papilionoideae</taxon>
        <taxon>50 kb inversion clade</taxon>
        <taxon>dalbergioids sensu lato</taxon>
        <taxon>Dalbergieae</taxon>
        <taxon>Pterocarpus clade</taxon>
        <taxon>Arachis</taxon>
    </lineage>
</organism>
<evidence type="ECO:0000259" key="3">
    <source>
        <dbReference type="Pfam" id="PF00139"/>
    </source>
</evidence>
<dbReference type="KEGG" id="adu:107462992"/>
<reference evidence="5" key="2">
    <citation type="submission" date="2025-08" db="UniProtKB">
        <authorList>
            <consortium name="RefSeq"/>
        </authorList>
    </citation>
    <scope>IDENTIFICATION</scope>
    <source>
        <tissue evidence="5">Whole plant</tissue>
    </source>
</reference>
<reference evidence="4" key="1">
    <citation type="journal article" date="2016" name="Nat. Genet.">
        <title>The genome sequences of Arachis duranensis and Arachis ipaensis, the diploid ancestors of cultivated peanut.</title>
        <authorList>
            <person name="Bertioli D.J."/>
            <person name="Cannon S.B."/>
            <person name="Froenicke L."/>
            <person name="Huang G."/>
            <person name="Farmer A.D."/>
            <person name="Cannon E.K."/>
            <person name="Liu X."/>
            <person name="Gao D."/>
            <person name="Clevenger J."/>
            <person name="Dash S."/>
            <person name="Ren L."/>
            <person name="Moretzsohn M.C."/>
            <person name="Shirasawa K."/>
            <person name="Huang W."/>
            <person name="Vidigal B."/>
            <person name="Abernathy B."/>
            <person name="Chu Y."/>
            <person name="Niederhuth C.E."/>
            <person name="Umale P."/>
            <person name="Araujo A.C."/>
            <person name="Kozik A."/>
            <person name="Kim K.D."/>
            <person name="Burow M.D."/>
            <person name="Varshney R.K."/>
            <person name="Wang X."/>
            <person name="Zhang X."/>
            <person name="Barkley N."/>
            <person name="Guimaraes P.M."/>
            <person name="Isobe S."/>
            <person name="Guo B."/>
            <person name="Liao B."/>
            <person name="Stalker H.T."/>
            <person name="Schmitz R.J."/>
            <person name="Scheffler B.E."/>
            <person name="Leal-Bertioli S.C."/>
            <person name="Xun X."/>
            <person name="Jackson S.A."/>
            <person name="Michelmore R."/>
            <person name="Ozias-Akins P."/>
        </authorList>
    </citation>
    <scope>NUCLEOTIDE SEQUENCE [LARGE SCALE GENOMIC DNA]</scope>
    <source>
        <strain evidence="4">cv. V14167</strain>
    </source>
</reference>
<dbReference type="GO" id="GO:0030246">
    <property type="term" value="F:carbohydrate binding"/>
    <property type="evidence" value="ECO:0007669"/>
    <property type="project" value="UniProtKB-KW"/>
</dbReference>
<keyword evidence="4" id="KW-1185">Reference proteome</keyword>
<dbReference type="AlphaFoldDB" id="A0A9C6TF44"/>
<accession>A0A9C6TF44</accession>
<evidence type="ECO:0000313" key="5">
    <source>
        <dbReference type="RefSeq" id="XP_052109374.1"/>
    </source>
</evidence>
<name>A0A9C6TF44_ARADU</name>
<dbReference type="SUPFAM" id="SSF49899">
    <property type="entry name" value="Concanavalin A-like lectins/glucanases"/>
    <property type="match status" value="1"/>
</dbReference>
<dbReference type="GeneID" id="107462992"/>
<sequence length="253" mass="27895">MESSLKLLGDAHLNNGTVSLTRDLPVPSSGFGRALYSRPVRFRQSKNHSPASFRTFFSFSVTNLNPSSIGGGLAFVLSPDNDSLGDAGGSLGLAAAATKFVAVEFDMLMGTEFKDINGNHVGVDLNSMVSAKVFDLGFINVDLKSGDTVNAWIEFDGSTTVLTVWVSYLNLKPKDPILTMNLDANRYFNDFMYIVFSGSTQGSTEIHSVEWWSFSSFFPSLLAVEIMEGAVRLGRQRKGRKRTWKRRRLLTIK</sequence>
<dbReference type="InterPro" id="IPR013320">
    <property type="entry name" value="ConA-like_dom_sf"/>
</dbReference>
<dbReference type="Proteomes" id="UP000515211">
    <property type="component" value="Chromosome 8"/>
</dbReference>
<dbReference type="FunFam" id="2.60.120.200:FF:000141">
    <property type="entry name" value="L-type lectin-domain containing receptor kinase VIII.1"/>
    <property type="match status" value="1"/>
</dbReference>
<dbReference type="InterPro" id="IPR001220">
    <property type="entry name" value="Legume_lectin_dom"/>
</dbReference>
<dbReference type="Pfam" id="PF00139">
    <property type="entry name" value="Lectin_legB"/>
    <property type="match status" value="1"/>
</dbReference>
<dbReference type="Gene3D" id="2.60.120.200">
    <property type="match status" value="1"/>
</dbReference>
<dbReference type="PANTHER" id="PTHR32401">
    <property type="entry name" value="CONCANAVALIN A-LIKE LECTIN FAMILY PROTEIN"/>
    <property type="match status" value="1"/>
</dbReference>
<evidence type="ECO:0000256" key="2">
    <source>
        <dbReference type="ARBA" id="ARBA00022734"/>
    </source>
</evidence>
<dbReference type="CDD" id="cd06899">
    <property type="entry name" value="lectin_legume_LecRK_Arcelin_ConA"/>
    <property type="match status" value="1"/>
</dbReference>
<comment type="similarity">
    <text evidence="1">Belongs to the leguminous lectin family.</text>
</comment>
<dbReference type="PANTHER" id="PTHR32401:SF48">
    <property type="entry name" value="LEGUME LECTIN DOMAIN-CONTAINING PROTEIN"/>
    <property type="match status" value="1"/>
</dbReference>
<proteinExistence type="inferred from homology"/>
<protein>
    <submittedName>
        <fullName evidence="5">L-type lectin-domain containing receptor kinase VIII.2-like</fullName>
    </submittedName>
</protein>
<gene>
    <name evidence="5" type="primary">LOC107462992</name>
</gene>
<dbReference type="InterPro" id="IPR050258">
    <property type="entry name" value="Leguminous_Lectin"/>
</dbReference>
<keyword evidence="2" id="KW-0430">Lectin</keyword>
<evidence type="ECO:0000313" key="4">
    <source>
        <dbReference type="Proteomes" id="UP000515211"/>
    </source>
</evidence>
<feature type="domain" description="Legume lectin" evidence="3">
    <location>
        <begin position="3"/>
        <end position="216"/>
    </location>
</feature>